<protein>
    <submittedName>
        <fullName evidence="1">Uncharacterized protein</fullName>
    </submittedName>
</protein>
<dbReference type="EMBL" id="BSUN01000001">
    <property type="protein sequence ID" value="GMA36595.1"/>
    <property type="molecule type" value="Genomic_DNA"/>
</dbReference>
<evidence type="ECO:0000313" key="1">
    <source>
        <dbReference type="EMBL" id="GMA36595.1"/>
    </source>
</evidence>
<accession>A0ABQ6IFE6</accession>
<sequence>MQRHWEAPVEVDIPAGIGGHGGGDAILLMEVFRRDLLVGEDPLRRAAGYRDGLRAVSVGIAGNASLVSGEPVDIARLDLGESL</sequence>
<dbReference type="Proteomes" id="UP001157125">
    <property type="component" value="Unassembled WGS sequence"/>
</dbReference>
<reference evidence="2" key="1">
    <citation type="journal article" date="2019" name="Int. J. Syst. Evol. Microbiol.">
        <title>The Global Catalogue of Microorganisms (GCM) 10K type strain sequencing project: providing services to taxonomists for standard genome sequencing and annotation.</title>
        <authorList>
            <consortium name="The Broad Institute Genomics Platform"/>
            <consortium name="The Broad Institute Genome Sequencing Center for Infectious Disease"/>
            <person name="Wu L."/>
            <person name="Ma J."/>
        </authorList>
    </citation>
    <scope>NUCLEOTIDE SEQUENCE [LARGE SCALE GENOMIC DNA]</scope>
    <source>
        <strain evidence="2">NBRC 112299</strain>
    </source>
</reference>
<organism evidence="1 2">
    <name type="scientific">Demequina litorisediminis</name>
    <dbReference type="NCBI Taxonomy" id="1849022"/>
    <lineage>
        <taxon>Bacteria</taxon>
        <taxon>Bacillati</taxon>
        <taxon>Actinomycetota</taxon>
        <taxon>Actinomycetes</taxon>
        <taxon>Micrococcales</taxon>
        <taxon>Demequinaceae</taxon>
        <taxon>Demequina</taxon>
    </lineage>
</organism>
<evidence type="ECO:0000313" key="2">
    <source>
        <dbReference type="Proteomes" id="UP001157125"/>
    </source>
</evidence>
<gene>
    <name evidence="1" type="ORF">GCM10025876_27990</name>
</gene>
<keyword evidence="2" id="KW-1185">Reference proteome</keyword>
<proteinExistence type="predicted"/>
<comment type="caution">
    <text evidence="1">The sequence shown here is derived from an EMBL/GenBank/DDBJ whole genome shotgun (WGS) entry which is preliminary data.</text>
</comment>
<name>A0ABQ6IFE6_9MICO</name>